<keyword evidence="7" id="KW-1185">Reference proteome</keyword>
<proteinExistence type="inferred from homology"/>
<dbReference type="InterPro" id="IPR028082">
    <property type="entry name" value="Peripla_BP_I"/>
</dbReference>
<dbReference type="Proteomes" id="UP000318801">
    <property type="component" value="Unassembled WGS sequence"/>
</dbReference>
<dbReference type="CDD" id="cd06321">
    <property type="entry name" value="PBP1_ABC_sugar_binding-like"/>
    <property type="match status" value="1"/>
</dbReference>
<gene>
    <name evidence="6" type="ORF">FJU08_21390</name>
</gene>
<evidence type="ECO:0000256" key="1">
    <source>
        <dbReference type="ARBA" id="ARBA00004196"/>
    </source>
</evidence>
<evidence type="ECO:0000259" key="5">
    <source>
        <dbReference type="Pfam" id="PF13407"/>
    </source>
</evidence>
<dbReference type="RefSeq" id="WP_141151089.1">
    <property type="nucleotide sequence ID" value="NZ_VHLG01000022.1"/>
</dbReference>
<feature type="signal peptide" evidence="4">
    <location>
        <begin position="1"/>
        <end position="23"/>
    </location>
</feature>
<dbReference type="Pfam" id="PF13407">
    <property type="entry name" value="Peripla_BP_4"/>
    <property type="match status" value="1"/>
</dbReference>
<dbReference type="InterPro" id="IPR025997">
    <property type="entry name" value="SBP_2_dom"/>
</dbReference>
<name>A0A506TXS3_9HYPH</name>
<comment type="similarity">
    <text evidence="2">Belongs to the bacterial solute-binding protein 2 family.</text>
</comment>
<accession>A0A506TXS3</accession>
<organism evidence="6 7">
    <name type="scientific">Martelella alba</name>
    <dbReference type="NCBI Taxonomy" id="2590451"/>
    <lineage>
        <taxon>Bacteria</taxon>
        <taxon>Pseudomonadati</taxon>
        <taxon>Pseudomonadota</taxon>
        <taxon>Alphaproteobacteria</taxon>
        <taxon>Hyphomicrobiales</taxon>
        <taxon>Aurantimonadaceae</taxon>
        <taxon>Martelella</taxon>
    </lineage>
</organism>
<evidence type="ECO:0000313" key="7">
    <source>
        <dbReference type="Proteomes" id="UP000318801"/>
    </source>
</evidence>
<dbReference type="PANTHER" id="PTHR46847:SF2">
    <property type="entry name" value="ABC TRANSPORTER SUGAR-BINDING PROTEIN"/>
    <property type="match status" value="1"/>
</dbReference>
<evidence type="ECO:0000313" key="6">
    <source>
        <dbReference type="EMBL" id="TPW26862.1"/>
    </source>
</evidence>
<dbReference type="GO" id="GO:0030246">
    <property type="term" value="F:carbohydrate binding"/>
    <property type="evidence" value="ECO:0007669"/>
    <property type="project" value="UniProtKB-ARBA"/>
</dbReference>
<dbReference type="GO" id="GO:0030313">
    <property type="term" value="C:cell envelope"/>
    <property type="evidence" value="ECO:0007669"/>
    <property type="project" value="UniProtKB-SubCell"/>
</dbReference>
<evidence type="ECO:0000256" key="4">
    <source>
        <dbReference type="SAM" id="SignalP"/>
    </source>
</evidence>
<evidence type="ECO:0000256" key="3">
    <source>
        <dbReference type="ARBA" id="ARBA00022729"/>
    </source>
</evidence>
<comment type="subcellular location">
    <subcellularLocation>
        <location evidence="1">Cell envelope</location>
    </subcellularLocation>
</comment>
<dbReference type="AlphaFoldDB" id="A0A506TXS3"/>
<sequence length="314" mass="32599">MRLKSGLVVGAMLAGLAAGTALAGDAKTIDKVGISVGTLGNPFYVATAEGITNAAKAINPDVDITSVSADYDLNKQLSQIDSFIGAGVNVMMIVPVDPNASVPSVRKAKDAGLVVAAFDAVAPNADVNVTTNNVKAGEIACQYMADRLGGKGDVVIVNAVQVSAVVDRVNGCKSVLANYPDIKIVADQASEGSRDTGMKVMQSLLTRFPHIDGVFALNDPAAVGADLAAKQLHRDEFFIVSVDGAPDVQHLLKSGNTLIAATAAQDPYAMAAKAFELANDIYQGNPPAETNVLMDPQLVTVDNVDSYIGWEDAR</sequence>
<dbReference type="SUPFAM" id="SSF53822">
    <property type="entry name" value="Periplasmic binding protein-like I"/>
    <property type="match status" value="1"/>
</dbReference>
<keyword evidence="3 4" id="KW-0732">Signal</keyword>
<feature type="domain" description="Periplasmic binding protein" evidence="5">
    <location>
        <begin position="32"/>
        <end position="285"/>
    </location>
</feature>
<dbReference type="OrthoDB" id="6959911at2"/>
<protein>
    <submittedName>
        <fullName evidence="6">Substrate-binding domain-containing protein</fullName>
    </submittedName>
</protein>
<comment type="caution">
    <text evidence="6">The sequence shown here is derived from an EMBL/GenBank/DDBJ whole genome shotgun (WGS) entry which is preliminary data.</text>
</comment>
<dbReference type="PANTHER" id="PTHR46847">
    <property type="entry name" value="D-ALLOSE-BINDING PERIPLASMIC PROTEIN-RELATED"/>
    <property type="match status" value="1"/>
</dbReference>
<dbReference type="Gene3D" id="3.40.50.2300">
    <property type="match status" value="2"/>
</dbReference>
<feature type="chain" id="PRO_5021211727" evidence="4">
    <location>
        <begin position="24"/>
        <end position="314"/>
    </location>
</feature>
<reference evidence="6 7" key="1">
    <citation type="submission" date="2019-06" db="EMBL/GenBank/DDBJ databases">
        <authorList>
            <person name="Li M."/>
        </authorList>
    </citation>
    <scope>NUCLEOTIDE SEQUENCE [LARGE SCALE GENOMIC DNA]</scope>
    <source>
        <strain evidence="6 7">BGMRC2036</strain>
    </source>
</reference>
<dbReference type="EMBL" id="VHLG01000022">
    <property type="protein sequence ID" value="TPW26862.1"/>
    <property type="molecule type" value="Genomic_DNA"/>
</dbReference>
<evidence type="ECO:0000256" key="2">
    <source>
        <dbReference type="ARBA" id="ARBA00007639"/>
    </source>
</evidence>